<comment type="similarity">
    <text evidence="2">Belongs to the intercrine alpha (chemokine CxC) family.</text>
</comment>
<evidence type="ECO:0000259" key="10">
    <source>
        <dbReference type="SMART" id="SM00199"/>
    </source>
</evidence>
<evidence type="ECO:0000256" key="1">
    <source>
        <dbReference type="ARBA" id="ARBA00004613"/>
    </source>
</evidence>
<organism evidence="11 12">
    <name type="scientific">Ameiurus melas</name>
    <name type="common">Black bullhead</name>
    <name type="synonym">Silurus melas</name>
    <dbReference type="NCBI Taxonomy" id="219545"/>
    <lineage>
        <taxon>Eukaryota</taxon>
        <taxon>Metazoa</taxon>
        <taxon>Chordata</taxon>
        <taxon>Craniata</taxon>
        <taxon>Vertebrata</taxon>
        <taxon>Euteleostomi</taxon>
        <taxon>Actinopterygii</taxon>
        <taxon>Neopterygii</taxon>
        <taxon>Teleostei</taxon>
        <taxon>Ostariophysi</taxon>
        <taxon>Siluriformes</taxon>
        <taxon>Ictaluridae</taxon>
        <taxon>Ameiurus</taxon>
    </lineage>
</organism>
<accession>A0A7J5ZUT5</accession>
<evidence type="ECO:0000256" key="5">
    <source>
        <dbReference type="ARBA" id="ARBA00022525"/>
    </source>
</evidence>
<protein>
    <recommendedName>
        <fullName evidence="10">Chemokine interleukin-8-like domain-containing protein</fullName>
    </recommendedName>
</protein>
<dbReference type="FunFam" id="2.40.50.40:FF:000004">
    <property type="entry name" value="C-X-C motif chemokine"/>
    <property type="match status" value="1"/>
</dbReference>
<evidence type="ECO:0000256" key="3">
    <source>
        <dbReference type="ARBA" id="ARBA00022500"/>
    </source>
</evidence>
<keyword evidence="4" id="KW-0202">Cytokine</keyword>
<dbReference type="GO" id="GO:0008009">
    <property type="term" value="F:chemokine activity"/>
    <property type="evidence" value="ECO:0007669"/>
    <property type="project" value="InterPro"/>
</dbReference>
<comment type="caution">
    <text evidence="11">The sequence shown here is derived from an EMBL/GenBank/DDBJ whole genome shotgun (WGS) entry which is preliminary data.</text>
</comment>
<feature type="chain" id="PRO_5029867069" description="Chemokine interleukin-8-like domain-containing protein" evidence="9">
    <location>
        <begin position="21"/>
        <end position="95"/>
    </location>
</feature>
<keyword evidence="5" id="KW-0964">Secreted</keyword>
<dbReference type="GO" id="GO:0006952">
    <property type="term" value="P:defense response"/>
    <property type="evidence" value="ECO:0007669"/>
    <property type="project" value="InterPro"/>
</dbReference>
<feature type="domain" description="Chemokine interleukin-8-like" evidence="10">
    <location>
        <begin position="26"/>
        <end position="88"/>
    </location>
</feature>
<dbReference type="CDD" id="cd00273">
    <property type="entry name" value="Chemokine_CXC"/>
    <property type="match status" value="1"/>
</dbReference>
<dbReference type="PANTHER" id="PTHR12015">
    <property type="entry name" value="SMALL INDUCIBLE CYTOKINE A"/>
    <property type="match status" value="1"/>
</dbReference>
<keyword evidence="7" id="KW-1015">Disulfide bond</keyword>
<comment type="function">
    <text evidence="8">Ligand for cxcr3.2. Chemotactic for macrophages.</text>
</comment>
<dbReference type="InterPro" id="IPR039809">
    <property type="entry name" value="Chemokine_b/g/d"/>
</dbReference>
<dbReference type="EMBL" id="JAAGNN010000022">
    <property type="protein sequence ID" value="KAF4074365.1"/>
    <property type="molecule type" value="Genomic_DNA"/>
</dbReference>
<dbReference type="GO" id="GO:0006955">
    <property type="term" value="P:immune response"/>
    <property type="evidence" value="ECO:0007669"/>
    <property type="project" value="InterPro"/>
</dbReference>
<sequence>MKSAAVFVVFACLLIVHVQGQARTSVRRCSCQGPVANIVHPQRIDKVEIHPANASCENVEIIVTLKNGAGKKCLNPKSEFTQKYIKAALEKRTAA</sequence>
<keyword evidence="3" id="KW-0145">Chemotaxis</keyword>
<evidence type="ECO:0000256" key="9">
    <source>
        <dbReference type="SAM" id="SignalP"/>
    </source>
</evidence>
<dbReference type="InterPro" id="IPR001811">
    <property type="entry name" value="Chemokine_IL8-like_dom"/>
</dbReference>
<evidence type="ECO:0000256" key="7">
    <source>
        <dbReference type="ARBA" id="ARBA00023157"/>
    </source>
</evidence>
<dbReference type="PANTHER" id="PTHR12015:SF191">
    <property type="entry name" value="C-X-C MOTIF CHEMOKINE 11"/>
    <property type="match status" value="1"/>
</dbReference>
<proteinExistence type="inferred from homology"/>
<dbReference type="Pfam" id="PF00048">
    <property type="entry name" value="IL8"/>
    <property type="match status" value="1"/>
</dbReference>
<dbReference type="PRINTS" id="PR00436">
    <property type="entry name" value="INTERLEUKIN8"/>
</dbReference>
<dbReference type="GO" id="GO:0005615">
    <property type="term" value="C:extracellular space"/>
    <property type="evidence" value="ECO:0007669"/>
    <property type="project" value="UniProtKB-KW"/>
</dbReference>
<evidence type="ECO:0000256" key="6">
    <source>
        <dbReference type="ARBA" id="ARBA00022729"/>
    </source>
</evidence>
<dbReference type="GO" id="GO:0042056">
    <property type="term" value="F:chemoattractant activity"/>
    <property type="evidence" value="ECO:0007669"/>
    <property type="project" value="UniProtKB-ARBA"/>
</dbReference>
<keyword evidence="6 9" id="KW-0732">Signal</keyword>
<dbReference type="Proteomes" id="UP000593565">
    <property type="component" value="Unassembled WGS sequence"/>
</dbReference>
<reference evidence="11 12" key="1">
    <citation type="submission" date="2020-02" db="EMBL/GenBank/DDBJ databases">
        <title>A chromosome-scale genome assembly of the black bullhead catfish (Ameiurus melas).</title>
        <authorList>
            <person name="Wen M."/>
            <person name="Zham M."/>
            <person name="Cabau C."/>
            <person name="Klopp C."/>
            <person name="Donnadieu C."/>
            <person name="Roques C."/>
            <person name="Bouchez O."/>
            <person name="Lampietro C."/>
            <person name="Jouanno E."/>
            <person name="Herpin A."/>
            <person name="Louis A."/>
            <person name="Berthelot C."/>
            <person name="Parey E."/>
            <person name="Roest-Crollius H."/>
            <person name="Braasch I."/>
            <person name="Postlethwait J."/>
            <person name="Robinson-Rechavi M."/>
            <person name="Echchiki A."/>
            <person name="Begum T."/>
            <person name="Montfort J."/>
            <person name="Schartl M."/>
            <person name="Bobe J."/>
            <person name="Guiguen Y."/>
        </authorList>
    </citation>
    <scope>NUCLEOTIDE SEQUENCE [LARGE SCALE GENOMIC DNA]</scope>
    <source>
        <strain evidence="11">M_S1</strain>
        <tissue evidence="11">Blood</tissue>
    </source>
</reference>
<dbReference type="Gene3D" id="2.40.50.40">
    <property type="match status" value="1"/>
</dbReference>
<gene>
    <name evidence="11" type="ORF">AMELA_G00238580</name>
</gene>
<dbReference type="InterPro" id="IPR001089">
    <property type="entry name" value="Chemokine_CXC"/>
</dbReference>
<dbReference type="SUPFAM" id="SSF54117">
    <property type="entry name" value="Interleukin 8-like chemokines"/>
    <property type="match status" value="1"/>
</dbReference>
<dbReference type="AlphaFoldDB" id="A0A7J5ZUT5"/>
<evidence type="ECO:0000256" key="4">
    <source>
        <dbReference type="ARBA" id="ARBA00022514"/>
    </source>
</evidence>
<dbReference type="PRINTS" id="PR00437">
    <property type="entry name" value="SMALLCYTKCXC"/>
</dbReference>
<comment type="subcellular location">
    <subcellularLocation>
        <location evidence="1">Secreted</location>
    </subcellularLocation>
</comment>
<dbReference type="InterPro" id="IPR033899">
    <property type="entry name" value="CXC_Chemokine_domain"/>
</dbReference>
<evidence type="ECO:0000256" key="2">
    <source>
        <dbReference type="ARBA" id="ARBA00010665"/>
    </source>
</evidence>
<evidence type="ECO:0000256" key="8">
    <source>
        <dbReference type="ARBA" id="ARBA00054901"/>
    </source>
</evidence>
<dbReference type="SMART" id="SM00199">
    <property type="entry name" value="SCY"/>
    <property type="match status" value="1"/>
</dbReference>
<evidence type="ECO:0000313" key="11">
    <source>
        <dbReference type="EMBL" id="KAF4074365.1"/>
    </source>
</evidence>
<name>A0A7J5ZUT5_AMEME</name>
<dbReference type="InterPro" id="IPR036048">
    <property type="entry name" value="Interleukin_8-like_sf"/>
</dbReference>
<feature type="signal peptide" evidence="9">
    <location>
        <begin position="1"/>
        <end position="20"/>
    </location>
</feature>
<keyword evidence="12" id="KW-1185">Reference proteome</keyword>
<evidence type="ECO:0000313" key="12">
    <source>
        <dbReference type="Proteomes" id="UP000593565"/>
    </source>
</evidence>